<sequence>MMVTVLPFELPGKKESRQSGKDKIWAVVAMIGRKRKVASIHISRDAALADCQWRREQVTAYARFLAEARDPAPDYHITLIYKGELPKGWVPMPALGILHGRFI</sequence>
<dbReference type="RefSeq" id="WP_018308186.1">
    <property type="nucleotide sequence ID" value="NZ_AP023410.1"/>
</dbReference>
<reference evidence="1 2" key="1">
    <citation type="journal article" date="2011" name="Microbiology">
        <title>Transcriptome response to different carbon sources in Acetobacter aceti.</title>
        <authorList>
            <person name="Sakurai K."/>
            <person name="Arai H."/>
            <person name="Ishii M."/>
            <person name="Igarashi Y."/>
        </authorList>
    </citation>
    <scope>NUCLEOTIDE SEQUENCE [LARGE SCALE GENOMIC DNA]</scope>
    <source>
        <strain evidence="1 2">NBRC 14818</strain>
    </source>
</reference>
<dbReference type="Proteomes" id="UP000516424">
    <property type="component" value="Chromosome"/>
</dbReference>
<dbReference type="AlphaFoldDB" id="A0AB33IJM1"/>
<proteinExistence type="predicted"/>
<gene>
    <name evidence="1" type="ORF">EMQ_1645</name>
</gene>
<name>A0AB33IJM1_ACEAC</name>
<dbReference type="EMBL" id="AP023410">
    <property type="protein sequence ID" value="BCK76039.1"/>
    <property type="molecule type" value="Genomic_DNA"/>
</dbReference>
<organism evidence="1 2">
    <name type="scientific">Acetobacter aceti NBRC 14818</name>
    <dbReference type="NCBI Taxonomy" id="887700"/>
    <lineage>
        <taxon>Bacteria</taxon>
        <taxon>Pseudomonadati</taxon>
        <taxon>Pseudomonadota</taxon>
        <taxon>Alphaproteobacteria</taxon>
        <taxon>Acetobacterales</taxon>
        <taxon>Acetobacteraceae</taxon>
        <taxon>Acetobacter</taxon>
        <taxon>Acetobacter subgen. Acetobacter</taxon>
    </lineage>
</organism>
<evidence type="ECO:0000313" key="1">
    <source>
        <dbReference type="EMBL" id="BCK76039.1"/>
    </source>
</evidence>
<accession>A0AB33IJM1</accession>
<keyword evidence="2" id="KW-1185">Reference proteome</keyword>
<evidence type="ECO:0000313" key="2">
    <source>
        <dbReference type="Proteomes" id="UP000516424"/>
    </source>
</evidence>
<protein>
    <submittedName>
        <fullName evidence="1">Uncharacterized protein</fullName>
    </submittedName>
</protein>